<protein>
    <submittedName>
        <fullName evidence="3">Uncharacterized protein</fullName>
    </submittedName>
</protein>
<evidence type="ECO:0000313" key="2">
    <source>
        <dbReference type="Proteomes" id="UP000095282"/>
    </source>
</evidence>
<feature type="compositionally biased region" description="Polar residues" evidence="1">
    <location>
        <begin position="1"/>
        <end position="11"/>
    </location>
</feature>
<reference evidence="3" key="1">
    <citation type="submission" date="2016-11" db="UniProtKB">
        <authorList>
            <consortium name="WormBaseParasite"/>
        </authorList>
    </citation>
    <scope>IDENTIFICATION</scope>
</reference>
<feature type="region of interest" description="Disordered" evidence="1">
    <location>
        <begin position="1"/>
        <end position="49"/>
    </location>
</feature>
<name>A0A1I7UIH7_9PELO</name>
<evidence type="ECO:0000313" key="3">
    <source>
        <dbReference type="WBParaSite" id="Csp11.Scaffold629.g9660.t1"/>
    </source>
</evidence>
<dbReference type="WBParaSite" id="Csp11.Scaffold629.g9660.t1">
    <property type="protein sequence ID" value="Csp11.Scaffold629.g9660.t1"/>
    <property type="gene ID" value="Csp11.Scaffold629.g9660"/>
</dbReference>
<proteinExistence type="predicted"/>
<sequence length="168" mass="18954">MTTHSSFSSKGTDPVQKAKKDYGKGDEARGVKRCIKEEPQNQEPTVKRYCGGITPPQEGESWFKVAYGNIPLESNQMPKEVSWSFLMRPLKGRYDAPVFRSHSMQPRNRTYVQRSFSAPVHTSHGQESGITTISYIQDHLKIVRQENLGVVAPGDAFLKVHISFELSK</sequence>
<dbReference type="Proteomes" id="UP000095282">
    <property type="component" value="Unplaced"/>
</dbReference>
<evidence type="ECO:0000256" key="1">
    <source>
        <dbReference type="SAM" id="MobiDB-lite"/>
    </source>
</evidence>
<accession>A0A1I7UIH7</accession>
<feature type="compositionally biased region" description="Basic and acidic residues" evidence="1">
    <location>
        <begin position="16"/>
        <end position="39"/>
    </location>
</feature>
<organism evidence="2 3">
    <name type="scientific">Caenorhabditis tropicalis</name>
    <dbReference type="NCBI Taxonomy" id="1561998"/>
    <lineage>
        <taxon>Eukaryota</taxon>
        <taxon>Metazoa</taxon>
        <taxon>Ecdysozoa</taxon>
        <taxon>Nematoda</taxon>
        <taxon>Chromadorea</taxon>
        <taxon>Rhabditida</taxon>
        <taxon>Rhabditina</taxon>
        <taxon>Rhabditomorpha</taxon>
        <taxon>Rhabditoidea</taxon>
        <taxon>Rhabditidae</taxon>
        <taxon>Peloderinae</taxon>
        <taxon>Caenorhabditis</taxon>
    </lineage>
</organism>
<keyword evidence="2" id="KW-1185">Reference proteome</keyword>
<dbReference type="AlphaFoldDB" id="A0A1I7UIH7"/>